<accession>A0A4R6WM04</accession>
<dbReference type="EMBL" id="SNYW01000008">
    <property type="protein sequence ID" value="TDQ82009.1"/>
    <property type="molecule type" value="Genomic_DNA"/>
</dbReference>
<keyword evidence="2" id="KW-1185">Reference proteome</keyword>
<proteinExistence type="predicted"/>
<dbReference type="InterPro" id="IPR009922">
    <property type="entry name" value="DUF1457"/>
</dbReference>
<dbReference type="RefSeq" id="WP_133613330.1">
    <property type="nucleotide sequence ID" value="NZ_SNYW01000008.1"/>
</dbReference>
<name>A0A4R6WM04_9PROT</name>
<dbReference type="Pfam" id="PF07310">
    <property type="entry name" value="PAS_5"/>
    <property type="match status" value="1"/>
</dbReference>
<dbReference type="OrthoDB" id="8479315at2"/>
<comment type="caution">
    <text evidence="1">The sequence shown here is derived from an EMBL/GenBank/DDBJ whole genome shotgun (WGS) entry which is preliminary data.</text>
</comment>
<dbReference type="Proteomes" id="UP000295783">
    <property type="component" value="Unassembled WGS sequence"/>
</dbReference>
<dbReference type="AlphaFoldDB" id="A0A4R6WM04"/>
<evidence type="ECO:0000313" key="2">
    <source>
        <dbReference type="Proteomes" id="UP000295783"/>
    </source>
</evidence>
<evidence type="ECO:0000313" key="1">
    <source>
        <dbReference type="EMBL" id="TDQ82009.1"/>
    </source>
</evidence>
<reference evidence="1 2" key="1">
    <citation type="submission" date="2019-03" db="EMBL/GenBank/DDBJ databases">
        <title>Genomic Encyclopedia of Type Strains, Phase III (KMG-III): the genomes of soil and plant-associated and newly described type strains.</title>
        <authorList>
            <person name="Whitman W."/>
        </authorList>
    </citation>
    <scope>NUCLEOTIDE SEQUENCE [LARGE SCALE GENOMIC DNA]</scope>
    <source>
        <strain evidence="1 2">CGMCC 1.7660</strain>
    </source>
</reference>
<organism evidence="1 2">
    <name type="scientific">Dongia mobilis</name>
    <dbReference type="NCBI Taxonomy" id="578943"/>
    <lineage>
        <taxon>Bacteria</taxon>
        <taxon>Pseudomonadati</taxon>
        <taxon>Pseudomonadota</taxon>
        <taxon>Alphaproteobacteria</taxon>
        <taxon>Rhodospirillales</taxon>
        <taxon>Dongiaceae</taxon>
        <taxon>Dongia</taxon>
    </lineage>
</organism>
<gene>
    <name evidence="1" type="ORF">A8950_1829</name>
</gene>
<sequence>MMHHPDMPIPVLPGLAGRRIAWARADDFVTQPLKRIFAWWSARAGSDLPRRTDFDILEFADIAQNLYLIEEIAAGFELRLAGEEYIRLFGLKKGWVWRFDSPDPVMRDSARLMQLVAQAGRPIRTIGNLELTARHWIELEALVCPLAPADGAARFLGCSCVLPSAEGR</sequence>
<protein>
    <submittedName>
        <fullName evidence="1">PAS domain-containing protein</fullName>
    </submittedName>
</protein>